<dbReference type="InterPro" id="IPR035569">
    <property type="entry name" value="Antitoxin_epsilon/PezA_dom_sf"/>
</dbReference>
<keyword evidence="1" id="KW-1277">Toxin-antitoxin system</keyword>
<comment type="caution">
    <text evidence="3">The sequence shown here is derived from an EMBL/GenBank/DDBJ whole genome shotgun (WGS) entry which is preliminary data.</text>
</comment>
<proteinExistence type="predicted"/>
<evidence type="ECO:0000313" key="3">
    <source>
        <dbReference type="EMBL" id="MTD34960.1"/>
    </source>
</evidence>
<dbReference type="Pfam" id="PF08998">
    <property type="entry name" value="Epsilon_antitox"/>
    <property type="match status" value="1"/>
</dbReference>
<protein>
    <submittedName>
        <fullName evidence="3">Antitoxin</fullName>
    </submittedName>
</protein>
<dbReference type="GO" id="GO:0015643">
    <property type="term" value="F:toxic substance binding"/>
    <property type="evidence" value="ECO:0007669"/>
    <property type="project" value="InterPro"/>
</dbReference>
<evidence type="ECO:0000256" key="1">
    <source>
        <dbReference type="ARBA" id="ARBA00022649"/>
    </source>
</evidence>
<accession>A0A6A8NFE9</accession>
<gene>
    <name evidence="3" type="ORF">GKZ95_03570</name>
</gene>
<dbReference type="EMBL" id="WLYP01000002">
    <property type="protein sequence ID" value="MTD34960.1"/>
    <property type="molecule type" value="Genomic_DNA"/>
</dbReference>
<reference evidence="3" key="1">
    <citation type="submission" date="2019-10" db="EMBL/GenBank/DDBJ databases">
        <title>Identification of the same linezolid-resistant Tn6246::fexB-poxtA-carrying Enterococcus faecium strain colonizing a hospitalized patient and bovines in different continents.</title>
        <authorList>
            <person name="Tedim A.P."/>
            <person name="Freitas A.R."/>
            <person name="Novais C."/>
            <person name="Duarte B."/>
            <person name="Elghaieb H."/>
            <person name="Abbassi M.S."/>
            <person name="Peixe L."/>
        </authorList>
    </citation>
    <scope>NUCLEOTIDE SEQUENCE</scope>
    <source>
        <strain evidence="3">2FEZ</strain>
    </source>
</reference>
<organism evidence="3">
    <name type="scientific">Enterococcus faecium</name>
    <name type="common">Streptococcus faecium</name>
    <dbReference type="NCBI Taxonomy" id="1352"/>
    <lineage>
        <taxon>Bacteria</taxon>
        <taxon>Bacillati</taxon>
        <taxon>Bacillota</taxon>
        <taxon>Bacilli</taxon>
        <taxon>Lactobacillales</taxon>
        <taxon>Enterococcaceae</taxon>
        <taxon>Enterococcus</taxon>
    </lineage>
</organism>
<name>A0A6A8NFE9_ENTFC</name>
<dbReference type="AlphaFoldDB" id="A0A6A8NFE9"/>
<dbReference type="Gene3D" id="1.10.8.130">
    <property type="match status" value="1"/>
</dbReference>
<dbReference type="GO" id="GO:0009636">
    <property type="term" value="P:response to toxic substance"/>
    <property type="evidence" value="ECO:0007669"/>
    <property type="project" value="InterPro"/>
</dbReference>
<dbReference type="SUPFAM" id="SSF81710">
    <property type="entry name" value="Plasmid maintenance system epsilon/zeta, antidote epsilon subunit"/>
    <property type="match status" value="1"/>
</dbReference>
<feature type="domain" description="Antitoxin epsilon/PezA" evidence="2">
    <location>
        <begin position="6"/>
        <end position="83"/>
    </location>
</feature>
<dbReference type="InterPro" id="IPR015090">
    <property type="entry name" value="Epsilon_PezA_dom"/>
</dbReference>
<evidence type="ECO:0000259" key="2">
    <source>
        <dbReference type="Pfam" id="PF08998"/>
    </source>
</evidence>
<sequence length="91" mass="10886">MSVKVNYDEVYQVELIKELSARVYGRLLNMILEAGYDKTDRSIFECLLLQQFKEHKRSNLFDKNLKELEELKAYWHSMNQLTKDLSKKRVA</sequence>
<dbReference type="GO" id="GO:0031342">
    <property type="term" value="P:negative regulation of cell killing"/>
    <property type="evidence" value="ECO:0007669"/>
    <property type="project" value="InterPro"/>
</dbReference>